<evidence type="ECO:0000256" key="4">
    <source>
        <dbReference type="ARBA" id="ARBA00023002"/>
    </source>
</evidence>
<reference evidence="5 6" key="1">
    <citation type="journal article" date="2011" name="J. Bacteriol.">
        <title>Genome sequence of the 1,4-dioxane-degrading Pseudonocardia dioxanivorans strain CB1190.</title>
        <authorList>
            <person name="Sales C.M."/>
            <person name="Mahendra S."/>
            <person name="Grostern A."/>
            <person name="Parales R.E."/>
            <person name="Goodwin L.A."/>
            <person name="Woyke T."/>
            <person name="Nolan M."/>
            <person name="Lapidus A."/>
            <person name="Chertkov O."/>
            <person name="Ovchinnikova G."/>
            <person name="Sczyrba A."/>
            <person name="Alvarez-Cohen L."/>
        </authorList>
    </citation>
    <scope>NUCLEOTIDE SEQUENCE [LARGE SCALE GENOMIC DNA]</scope>
    <source>
        <strain evidence="6">ATCC 55486 / DSM 44775 / JCM 13855 / CB1190</strain>
    </source>
</reference>
<gene>
    <name evidence="5" type="ordered locus">Psed_2079</name>
</gene>
<dbReference type="eggNOG" id="COG2072">
    <property type="taxonomic scope" value="Bacteria"/>
</dbReference>
<evidence type="ECO:0000256" key="1">
    <source>
        <dbReference type="ARBA" id="ARBA00010139"/>
    </source>
</evidence>
<dbReference type="KEGG" id="pdx:Psed_2079"/>
<organism evidence="5 6">
    <name type="scientific">Pseudonocardia dioxanivorans (strain ATCC 55486 / DSM 44775 / JCM 13855 / CB1190)</name>
    <dbReference type="NCBI Taxonomy" id="675635"/>
    <lineage>
        <taxon>Bacteria</taxon>
        <taxon>Bacillati</taxon>
        <taxon>Actinomycetota</taxon>
        <taxon>Actinomycetes</taxon>
        <taxon>Pseudonocardiales</taxon>
        <taxon>Pseudonocardiaceae</taxon>
        <taxon>Pseudonocardia</taxon>
    </lineage>
</organism>
<protein>
    <submittedName>
        <fullName evidence="5">4-hydroxyacetophenone monooxygenase</fullName>
        <ecNumber evidence="5">1.14.13.84</ecNumber>
    </submittedName>
</protein>
<dbReference type="PANTHER" id="PTHR42877">
    <property type="entry name" value="L-ORNITHINE N(5)-MONOOXYGENASE-RELATED"/>
    <property type="match status" value="1"/>
</dbReference>
<dbReference type="InterPro" id="IPR051209">
    <property type="entry name" value="FAD-bind_Monooxygenase_sf"/>
</dbReference>
<keyword evidence="4 5" id="KW-0560">Oxidoreductase</keyword>
<keyword evidence="3" id="KW-0274">FAD</keyword>
<accession>F4CZ13</accession>
<dbReference type="InterPro" id="IPR020946">
    <property type="entry name" value="Flavin_mOase-like"/>
</dbReference>
<dbReference type="EC" id="1.14.13.84" evidence="5"/>
<dbReference type="HOGENOM" id="CLU_006937_7_1_11"/>
<proteinExistence type="inferred from homology"/>
<keyword evidence="2" id="KW-0285">Flavoprotein</keyword>
<dbReference type="GO" id="GO:0050660">
    <property type="term" value="F:flavin adenine dinucleotide binding"/>
    <property type="evidence" value="ECO:0007669"/>
    <property type="project" value="InterPro"/>
</dbReference>
<dbReference type="RefSeq" id="WP_013674235.1">
    <property type="nucleotide sequence ID" value="NC_015312.1"/>
</dbReference>
<dbReference type="STRING" id="675635.Psed_2079"/>
<dbReference type="EMBL" id="CP002593">
    <property type="protein sequence ID" value="AEA24304.1"/>
    <property type="molecule type" value="Genomic_DNA"/>
</dbReference>
<name>F4CZ13_PSEUX</name>
<evidence type="ECO:0000313" key="5">
    <source>
        <dbReference type="EMBL" id="AEA24304.1"/>
    </source>
</evidence>
<dbReference type="AlphaFoldDB" id="F4CZ13"/>
<keyword evidence="6" id="KW-1185">Reference proteome</keyword>
<dbReference type="GO" id="GO:0004499">
    <property type="term" value="F:N,N-dimethylaniline monooxygenase activity"/>
    <property type="evidence" value="ECO:0007669"/>
    <property type="project" value="InterPro"/>
</dbReference>
<keyword evidence="5" id="KW-0503">Monooxygenase</keyword>
<dbReference type="PANTHER" id="PTHR42877:SF4">
    <property type="entry name" value="FAD_NAD(P)-BINDING DOMAIN-CONTAINING PROTEIN-RELATED"/>
    <property type="match status" value="1"/>
</dbReference>
<evidence type="ECO:0000313" key="6">
    <source>
        <dbReference type="Proteomes" id="UP000007809"/>
    </source>
</evidence>
<evidence type="ECO:0000256" key="3">
    <source>
        <dbReference type="ARBA" id="ARBA00022827"/>
    </source>
</evidence>
<dbReference type="OrthoDB" id="5168853at2"/>
<dbReference type="GO" id="GO:0033767">
    <property type="term" value="F:4-hydroxyacetophenone monooxygenase activity"/>
    <property type="evidence" value="ECO:0007669"/>
    <property type="project" value="UniProtKB-EC"/>
</dbReference>
<dbReference type="GO" id="GO:0050661">
    <property type="term" value="F:NADP binding"/>
    <property type="evidence" value="ECO:0007669"/>
    <property type="project" value="InterPro"/>
</dbReference>
<dbReference type="Gene3D" id="3.50.50.60">
    <property type="entry name" value="FAD/NAD(P)-binding domain"/>
    <property type="match status" value="2"/>
</dbReference>
<comment type="similarity">
    <text evidence="1">Belongs to the FAD-binding monooxygenase family.</text>
</comment>
<sequence length="658" mass="72786">MLETNSPVTGPVALPTVTADDETLRDALTAGNIPTLLLVLRTLTGDPRWFAEPYRPSRTIAMNDNDSGGLPEPVQQEIRDAVLDVLRELRDGGRDVTPPPLGAGLIEILGESLGEQVPAEYAPSMAEDAGFVPSDAFDGPPLGADLSVVIIGAGISGICAGTALRRLGVDVTILERNDDVGGTWLDNDYPGAGVDTPSHLYAFSFAPWPSWSRYYAKQPEILDYLRRVADQEGLRSVIRFGTEVLGATWDSGSSVWRVQVRARDGVVSELASDVLVSSVGQLNRPVVPALPGLDTFPGPAFHTAQWDHSVDLTGLRVGVVGTGASAMQVVPAIAEQAGSLVIFQRSPQWVAPNGNYLREVDPRTRLLFEQVPYYRPWYRLRLMWMFQDKLHPTLQRDEAWERAADGRSINRTNDKHREFFTRYLREQLGDREDLVAKSLPDYPPYGKRMLLDCNWFSTLRRDDVSLVTSGVAAIDGSTVVTEDGGRHEVDVLVFATGFSARKMLHPLDIRGRSGTSLRERWGDDDAWAHLGIEVPDFPNLFLMYGPNTNLGHGGSTMFHAECQVHYMVALLREMVASDVAAVEVRRDVCEDYVARVDAAHENMIWTHPGMSTWYRNAAGRVVTNSPWRLQDYWTMTRRPSLDEHIVTPARQSSSKGVA</sequence>
<dbReference type="SUPFAM" id="SSF51905">
    <property type="entry name" value="FAD/NAD(P)-binding domain"/>
    <property type="match status" value="2"/>
</dbReference>
<dbReference type="InterPro" id="IPR036188">
    <property type="entry name" value="FAD/NAD-bd_sf"/>
</dbReference>
<dbReference type="Pfam" id="PF00743">
    <property type="entry name" value="FMO-like"/>
    <property type="match status" value="1"/>
</dbReference>
<dbReference type="Proteomes" id="UP000007809">
    <property type="component" value="Chromosome"/>
</dbReference>
<evidence type="ECO:0000256" key="2">
    <source>
        <dbReference type="ARBA" id="ARBA00022630"/>
    </source>
</evidence>